<evidence type="ECO:0000313" key="2">
    <source>
        <dbReference type="EMBL" id="TFK23776.1"/>
    </source>
</evidence>
<dbReference type="PANTHER" id="PTHR47534">
    <property type="entry name" value="YALI0E05731P"/>
    <property type="match status" value="1"/>
</dbReference>
<dbReference type="Proteomes" id="UP000307440">
    <property type="component" value="Unassembled WGS sequence"/>
</dbReference>
<organism evidence="2 3">
    <name type="scientific">Coprinopsis marcescibilis</name>
    <name type="common">Agaric fungus</name>
    <name type="synonym">Psathyrella marcescibilis</name>
    <dbReference type="NCBI Taxonomy" id="230819"/>
    <lineage>
        <taxon>Eukaryota</taxon>
        <taxon>Fungi</taxon>
        <taxon>Dikarya</taxon>
        <taxon>Basidiomycota</taxon>
        <taxon>Agaricomycotina</taxon>
        <taxon>Agaricomycetes</taxon>
        <taxon>Agaricomycetidae</taxon>
        <taxon>Agaricales</taxon>
        <taxon>Agaricineae</taxon>
        <taxon>Psathyrellaceae</taxon>
        <taxon>Coprinopsis</taxon>
    </lineage>
</organism>
<proteinExistence type="predicted"/>
<dbReference type="SUPFAM" id="SSF51735">
    <property type="entry name" value="NAD(P)-binding Rossmann-fold domains"/>
    <property type="match status" value="1"/>
</dbReference>
<dbReference type="InterPro" id="IPR036291">
    <property type="entry name" value="NAD(P)-bd_dom_sf"/>
</dbReference>
<dbReference type="PRINTS" id="PR00081">
    <property type="entry name" value="GDHRDH"/>
</dbReference>
<evidence type="ECO:0000313" key="3">
    <source>
        <dbReference type="Proteomes" id="UP000307440"/>
    </source>
</evidence>
<dbReference type="Gene3D" id="3.40.50.720">
    <property type="entry name" value="NAD(P)-binding Rossmann-like Domain"/>
    <property type="match status" value="1"/>
</dbReference>
<dbReference type="Pfam" id="PF00106">
    <property type="entry name" value="adh_short"/>
    <property type="match status" value="1"/>
</dbReference>
<dbReference type="InterPro" id="IPR002347">
    <property type="entry name" value="SDR_fam"/>
</dbReference>
<gene>
    <name evidence="2" type="ORF">FA15DRAFT_445670</name>
</gene>
<evidence type="ECO:0000256" key="1">
    <source>
        <dbReference type="ARBA" id="ARBA00023002"/>
    </source>
</evidence>
<name>A0A5C3KTL7_COPMA</name>
<dbReference type="GO" id="GO:0016491">
    <property type="term" value="F:oxidoreductase activity"/>
    <property type="evidence" value="ECO:0007669"/>
    <property type="project" value="UniProtKB-KW"/>
</dbReference>
<dbReference type="AlphaFoldDB" id="A0A5C3KTL7"/>
<dbReference type="PANTHER" id="PTHR47534:SF3">
    <property type="entry name" value="ALCOHOL DEHYDROGENASE-LIKE C-TERMINAL DOMAIN-CONTAINING PROTEIN"/>
    <property type="match status" value="1"/>
</dbReference>
<reference evidence="2 3" key="1">
    <citation type="journal article" date="2019" name="Nat. Ecol. Evol.">
        <title>Megaphylogeny resolves global patterns of mushroom evolution.</title>
        <authorList>
            <person name="Varga T."/>
            <person name="Krizsan K."/>
            <person name="Foldi C."/>
            <person name="Dima B."/>
            <person name="Sanchez-Garcia M."/>
            <person name="Sanchez-Ramirez S."/>
            <person name="Szollosi G.J."/>
            <person name="Szarkandi J.G."/>
            <person name="Papp V."/>
            <person name="Albert L."/>
            <person name="Andreopoulos W."/>
            <person name="Angelini C."/>
            <person name="Antonin V."/>
            <person name="Barry K.W."/>
            <person name="Bougher N.L."/>
            <person name="Buchanan P."/>
            <person name="Buyck B."/>
            <person name="Bense V."/>
            <person name="Catcheside P."/>
            <person name="Chovatia M."/>
            <person name="Cooper J."/>
            <person name="Damon W."/>
            <person name="Desjardin D."/>
            <person name="Finy P."/>
            <person name="Geml J."/>
            <person name="Haridas S."/>
            <person name="Hughes K."/>
            <person name="Justo A."/>
            <person name="Karasinski D."/>
            <person name="Kautmanova I."/>
            <person name="Kiss B."/>
            <person name="Kocsube S."/>
            <person name="Kotiranta H."/>
            <person name="LaButti K.M."/>
            <person name="Lechner B.E."/>
            <person name="Liimatainen K."/>
            <person name="Lipzen A."/>
            <person name="Lukacs Z."/>
            <person name="Mihaltcheva S."/>
            <person name="Morgado L.N."/>
            <person name="Niskanen T."/>
            <person name="Noordeloos M.E."/>
            <person name="Ohm R.A."/>
            <person name="Ortiz-Santana B."/>
            <person name="Ovrebo C."/>
            <person name="Racz N."/>
            <person name="Riley R."/>
            <person name="Savchenko A."/>
            <person name="Shiryaev A."/>
            <person name="Soop K."/>
            <person name="Spirin V."/>
            <person name="Szebenyi C."/>
            <person name="Tomsovsky M."/>
            <person name="Tulloss R.E."/>
            <person name="Uehling J."/>
            <person name="Grigoriev I.V."/>
            <person name="Vagvolgyi C."/>
            <person name="Papp T."/>
            <person name="Martin F.M."/>
            <person name="Miettinen O."/>
            <person name="Hibbett D.S."/>
            <person name="Nagy L.G."/>
        </authorList>
    </citation>
    <scope>NUCLEOTIDE SEQUENCE [LARGE SCALE GENOMIC DNA]</scope>
    <source>
        <strain evidence="2 3">CBS 121175</strain>
    </source>
</reference>
<dbReference type="EMBL" id="ML210212">
    <property type="protein sequence ID" value="TFK23776.1"/>
    <property type="molecule type" value="Genomic_DNA"/>
</dbReference>
<sequence length="307" mass="34082">MPSQAIANSVNAAYNPSYVPTMVAFGGTSGIGEAIARLFATHTKGRAHIILVGRNKVAADKIIASLYKPAPEIANDSTYEFISCDILSMKNIHVFNEDLKKKLDKVNYLVLSAGTVDIKNSRNETEDGLDYKMVTRFYSRFAILHGVLPLLRKAKDGGEDASVLSVLGPGPASWVDMEDLGLKKKYTIFRAIVATSGYNDFMLKAFSEREPDIGFTHIHPGFVDTGMLRSQSWIKRIFMRPIAWLFTISAEKCGEWMLYGLLETKKGFTRRNDNGDEKSQEGMAFATAEQRQAFWDHCVSSVTVSDA</sequence>
<keyword evidence="3" id="KW-1185">Reference proteome</keyword>
<protein>
    <submittedName>
        <fullName evidence="2">NAD(P)-binding protein</fullName>
    </submittedName>
</protein>
<keyword evidence="1" id="KW-0560">Oxidoreductase</keyword>
<accession>A0A5C3KTL7</accession>
<dbReference type="OrthoDB" id="2898509at2759"/>
<dbReference type="STRING" id="230819.A0A5C3KTL7"/>
<dbReference type="InterPro" id="IPR052228">
    <property type="entry name" value="Sec_Metab_Biosynth_Oxidored"/>
</dbReference>